<reference evidence="4 5" key="1">
    <citation type="submission" date="2020-08" db="EMBL/GenBank/DDBJ databases">
        <title>Genomic Encyclopedia of Type Strains, Phase IV (KMG-IV): sequencing the most valuable type-strain genomes for metagenomic binning, comparative biology and taxonomic classification.</title>
        <authorList>
            <person name="Goeker M."/>
        </authorList>
    </citation>
    <scope>NUCLEOTIDE SEQUENCE [LARGE SCALE GENOMIC DNA]</scope>
    <source>
        <strain evidence="4 5">DSM 105074</strain>
    </source>
</reference>
<feature type="signal peptide" evidence="2">
    <location>
        <begin position="1"/>
        <end position="20"/>
    </location>
</feature>
<keyword evidence="5" id="KW-1185">Reference proteome</keyword>
<feature type="chain" id="PRO_5032884164" description="Outer membrane protein beta-barrel domain-containing protein" evidence="2">
    <location>
        <begin position="21"/>
        <end position="182"/>
    </location>
</feature>
<dbReference type="InterPro" id="IPR027385">
    <property type="entry name" value="Beta-barrel_OMP"/>
</dbReference>
<dbReference type="SUPFAM" id="SSF56925">
    <property type="entry name" value="OMPA-like"/>
    <property type="match status" value="1"/>
</dbReference>
<dbReference type="RefSeq" id="WP_184174834.1">
    <property type="nucleotide sequence ID" value="NZ_JACHGF010000004.1"/>
</dbReference>
<feature type="domain" description="Outer membrane protein beta-barrel" evidence="3">
    <location>
        <begin position="7"/>
        <end position="178"/>
    </location>
</feature>
<dbReference type="Pfam" id="PF13505">
    <property type="entry name" value="OMP_b-brl"/>
    <property type="match status" value="1"/>
</dbReference>
<evidence type="ECO:0000256" key="2">
    <source>
        <dbReference type="SAM" id="SignalP"/>
    </source>
</evidence>
<proteinExistence type="predicted"/>
<dbReference type="EMBL" id="JACHGF010000004">
    <property type="protein sequence ID" value="MBB5284887.1"/>
    <property type="molecule type" value="Genomic_DNA"/>
</dbReference>
<evidence type="ECO:0000256" key="1">
    <source>
        <dbReference type="ARBA" id="ARBA00022729"/>
    </source>
</evidence>
<evidence type="ECO:0000259" key="3">
    <source>
        <dbReference type="Pfam" id="PF13505"/>
    </source>
</evidence>
<protein>
    <recommendedName>
        <fullName evidence="3">Outer membrane protein beta-barrel domain-containing protein</fullName>
    </recommendedName>
</protein>
<gene>
    <name evidence="4" type="ORF">HNQ92_003035</name>
</gene>
<comment type="caution">
    <text evidence="4">The sequence shown here is derived from an EMBL/GenBank/DDBJ whole genome shotgun (WGS) entry which is preliminary data.</text>
</comment>
<keyword evidence="1 2" id="KW-0732">Signal</keyword>
<dbReference type="Gene3D" id="2.40.160.20">
    <property type="match status" value="1"/>
</dbReference>
<organism evidence="4 5">
    <name type="scientific">Rhabdobacter roseus</name>
    <dbReference type="NCBI Taxonomy" id="1655419"/>
    <lineage>
        <taxon>Bacteria</taxon>
        <taxon>Pseudomonadati</taxon>
        <taxon>Bacteroidota</taxon>
        <taxon>Cytophagia</taxon>
        <taxon>Cytophagales</taxon>
        <taxon>Cytophagaceae</taxon>
        <taxon>Rhabdobacter</taxon>
    </lineage>
</organism>
<dbReference type="AlphaFoldDB" id="A0A840TT98"/>
<evidence type="ECO:0000313" key="5">
    <source>
        <dbReference type="Proteomes" id="UP000557307"/>
    </source>
</evidence>
<sequence length="182" mass="19917">MKKCFFCLLLLAGTSFSAWAQTEPGTWLVGLSGNGAIRKQDFNRNTQLQATPLVGYFVRKNLALGGQVAWDHFQRGSSGFQFTYKSSTMNANALARLYFGEGKLKPYGTLLGGYAWSWRDVPYLLPVNHGGIDGWNAAVGAGGAYFVAPQVALEGQVDYRFLNNGDVKQVAAFRLGFALYLP</sequence>
<dbReference type="InterPro" id="IPR011250">
    <property type="entry name" value="OMP/PagP_B-barrel"/>
</dbReference>
<evidence type="ECO:0000313" key="4">
    <source>
        <dbReference type="EMBL" id="MBB5284887.1"/>
    </source>
</evidence>
<name>A0A840TT98_9BACT</name>
<dbReference type="Proteomes" id="UP000557307">
    <property type="component" value="Unassembled WGS sequence"/>
</dbReference>
<accession>A0A840TT98</accession>